<evidence type="ECO:0000313" key="1">
    <source>
        <dbReference type="EMBL" id="KOB77235.1"/>
    </source>
</evidence>
<dbReference type="Proteomes" id="UP000037510">
    <property type="component" value="Unassembled WGS sequence"/>
</dbReference>
<sequence length="177" mass="20049">MYRYLAIALILVESYGRSSGFRRKPSNTNSRFDVNSFCSLIHNAIPTAVKDGRFLVVDDTDQSGFSDTQVPMSVAPPKGFIPKLQPRFRTPKLNVPKINVPELRANHEYSAPRIRRPMSFSSLRSSSEDVTSAERMEAFKKGVQKMLHVVKVLGQIDQYLSERTRIIIDKLAKTFAD</sequence>
<accession>A0A0L7LP86</accession>
<comment type="caution">
    <text evidence="1">The sequence shown here is derived from an EMBL/GenBank/DDBJ whole genome shotgun (WGS) entry which is preliminary data.</text>
</comment>
<organism evidence="1 2">
    <name type="scientific">Operophtera brumata</name>
    <name type="common">Winter moth</name>
    <name type="synonym">Phalaena brumata</name>
    <dbReference type="NCBI Taxonomy" id="104452"/>
    <lineage>
        <taxon>Eukaryota</taxon>
        <taxon>Metazoa</taxon>
        <taxon>Ecdysozoa</taxon>
        <taxon>Arthropoda</taxon>
        <taxon>Hexapoda</taxon>
        <taxon>Insecta</taxon>
        <taxon>Pterygota</taxon>
        <taxon>Neoptera</taxon>
        <taxon>Endopterygota</taxon>
        <taxon>Lepidoptera</taxon>
        <taxon>Glossata</taxon>
        <taxon>Ditrysia</taxon>
        <taxon>Geometroidea</taxon>
        <taxon>Geometridae</taxon>
        <taxon>Larentiinae</taxon>
        <taxon>Operophtera</taxon>
    </lineage>
</organism>
<dbReference type="EMBL" id="JTDY01000426">
    <property type="protein sequence ID" value="KOB77235.1"/>
    <property type="molecule type" value="Genomic_DNA"/>
</dbReference>
<dbReference type="AlphaFoldDB" id="A0A0L7LP86"/>
<evidence type="ECO:0000313" key="2">
    <source>
        <dbReference type="Proteomes" id="UP000037510"/>
    </source>
</evidence>
<name>A0A0L7LP86_OPEBR</name>
<gene>
    <name evidence="1" type="ORF">OBRU01_04577</name>
</gene>
<keyword evidence="2" id="KW-1185">Reference proteome</keyword>
<reference evidence="1 2" key="1">
    <citation type="journal article" date="2015" name="Genome Biol. Evol.">
        <title>The genome of winter moth (Operophtera brumata) provides a genomic perspective on sexual dimorphism and phenology.</title>
        <authorList>
            <person name="Derks M.F."/>
            <person name="Smit S."/>
            <person name="Salis L."/>
            <person name="Schijlen E."/>
            <person name="Bossers A."/>
            <person name="Mateman C."/>
            <person name="Pijl A.S."/>
            <person name="de Ridder D."/>
            <person name="Groenen M.A."/>
            <person name="Visser M.E."/>
            <person name="Megens H.J."/>
        </authorList>
    </citation>
    <scope>NUCLEOTIDE SEQUENCE [LARGE SCALE GENOMIC DNA]</scope>
    <source>
        <strain evidence="1">WM2013NL</strain>
        <tissue evidence="1">Head and thorax</tissue>
    </source>
</reference>
<protein>
    <submittedName>
        <fullName evidence="1">Arp2/3 complex p21 subunit</fullName>
    </submittedName>
</protein>
<proteinExistence type="predicted"/>